<proteinExistence type="predicted"/>
<dbReference type="EMBL" id="OUUZ01000008">
    <property type="protein sequence ID" value="SPQ22161.1"/>
    <property type="molecule type" value="Genomic_DNA"/>
</dbReference>
<reference evidence="2 3" key="1">
    <citation type="submission" date="2018-04" db="EMBL/GenBank/DDBJ databases">
        <authorList>
            <person name="Huttner S."/>
            <person name="Dainat J."/>
        </authorList>
    </citation>
    <scope>NUCLEOTIDE SEQUENCE [LARGE SCALE GENOMIC DNA]</scope>
</reference>
<feature type="compositionally biased region" description="Pro residues" evidence="1">
    <location>
        <begin position="475"/>
        <end position="485"/>
    </location>
</feature>
<name>A0A3S4C5V1_9PEZI</name>
<feature type="compositionally biased region" description="Basic and acidic residues" evidence="1">
    <location>
        <begin position="47"/>
        <end position="57"/>
    </location>
</feature>
<gene>
    <name evidence="2" type="ORF">TT172_LOCUS4580</name>
</gene>
<sequence length="565" mass="63207">MFQAQQAHYALQKVSHELSKLPTQPPPASVENALREGRQPPVLVEPAPRDDQSELDKSPTQAPRHHGSPDTHGESSGLGVDRDGDPFDGKRLSVQNTPFSVASVETTGTSHAEVSEALAVNIYPHQSKSVVLVNHSAKPSESSSLDPHKPAATDIPTDIPVVKTTGVNGSAPVTPPQQFSMDDVDSPLRNPRAPPPPPVINFIPATPSGLTPATEKQKQLGNYYEMTEERPKRSLSLLRRALSRRATERRPSPARSLLTRTFSLSRNVRRRRDEWDDERPRLKRYSTADDMPADETRLHPFWRPAYAADDESSEEEYDEDEEDPDDRTYRYPPIDNRPSPPRRSLSVRIKRTFAILPLRDDRYSDYPATAHEGPERRTIRRTPSGNLRVMKLRRSMESLTRGPPVENARPFTAPEARPPLHQQQQRGSGGGPGRYTRLWRSLSLKARMSRNHDAIGNTSGVGGEGGAASATAGPGPGPGPGPVSGPKPASGFLPALGDRINLPRRLSERRRERRTQELRRMISAPREVRDGVGDVIRRESWRDRDAMYVLLQQREQRELREREQR</sequence>
<feature type="region of interest" description="Disordered" evidence="1">
    <location>
        <begin position="400"/>
        <end position="436"/>
    </location>
</feature>
<feature type="region of interest" description="Disordered" evidence="1">
    <location>
        <begin position="286"/>
        <end position="345"/>
    </location>
</feature>
<protein>
    <submittedName>
        <fullName evidence="2">Df7f4226-2123-4eca-a07c-5da66508ceb7</fullName>
    </submittedName>
</protein>
<feature type="compositionally biased region" description="Basic and acidic residues" evidence="1">
    <location>
        <begin position="80"/>
        <end position="91"/>
    </location>
</feature>
<evidence type="ECO:0000313" key="3">
    <source>
        <dbReference type="Proteomes" id="UP000289323"/>
    </source>
</evidence>
<feature type="compositionally biased region" description="Acidic residues" evidence="1">
    <location>
        <begin position="308"/>
        <end position="325"/>
    </location>
</feature>
<feature type="region of interest" description="Disordered" evidence="1">
    <location>
        <begin position="453"/>
        <end position="515"/>
    </location>
</feature>
<evidence type="ECO:0000256" key="1">
    <source>
        <dbReference type="SAM" id="MobiDB-lite"/>
    </source>
</evidence>
<organism evidence="2 3">
    <name type="scientific">Thermothielavioides terrestris</name>
    <dbReference type="NCBI Taxonomy" id="2587410"/>
    <lineage>
        <taxon>Eukaryota</taxon>
        <taxon>Fungi</taxon>
        <taxon>Dikarya</taxon>
        <taxon>Ascomycota</taxon>
        <taxon>Pezizomycotina</taxon>
        <taxon>Sordariomycetes</taxon>
        <taxon>Sordariomycetidae</taxon>
        <taxon>Sordariales</taxon>
        <taxon>Chaetomiaceae</taxon>
        <taxon>Thermothielavioides</taxon>
    </lineage>
</organism>
<accession>A0A3S4C5V1</accession>
<dbReference type="AlphaFoldDB" id="A0A3S4C5V1"/>
<feature type="compositionally biased region" description="Basic and acidic residues" evidence="1">
    <location>
        <begin position="505"/>
        <end position="515"/>
    </location>
</feature>
<dbReference type="Proteomes" id="UP000289323">
    <property type="component" value="Unassembled WGS sequence"/>
</dbReference>
<feature type="region of interest" description="Disordered" evidence="1">
    <location>
        <begin position="15"/>
        <end position="96"/>
    </location>
</feature>
<evidence type="ECO:0000313" key="2">
    <source>
        <dbReference type="EMBL" id="SPQ22161.1"/>
    </source>
</evidence>